<evidence type="ECO:0000313" key="2">
    <source>
        <dbReference type="Proteomes" id="UP000314294"/>
    </source>
</evidence>
<reference evidence="1 2" key="1">
    <citation type="submission" date="2019-03" db="EMBL/GenBank/DDBJ databases">
        <title>First draft genome of Liparis tanakae, snailfish: a comprehensive survey of snailfish specific genes.</title>
        <authorList>
            <person name="Kim W."/>
            <person name="Song I."/>
            <person name="Jeong J.-H."/>
            <person name="Kim D."/>
            <person name="Kim S."/>
            <person name="Ryu S."/>
            <person name="Song J.Y."/>
            <person name="Lee S.K."/>
        </authorList>
    </citation>
    <scope>NUCLEOTIDE SEQUENCE [LARGE SCALE GENOMIC DNA]</scope>
    <source>
        <tissue evidence="1">Muscle</tissue>
    </source>
</reference>
<evidence type="ECO:0000313" key="1">
    <source>
        <dbReference type="EMBL" id="TNN89293.1"/>
    </source>
</evidence>
<protein>
    <submittedName>
        <fullName evidence="1">Uncharacterized protein</fullName>
    </submittedName>
</protein>
<gene>
    <name evidence="1" type="ORF">EYF80_000581</name>
</gene>
<organism evidence="1 2">
    <name type="scientific">Liparis tanakae</name>
    <name type="common">Tanaka's snailfish</name>
    <dbReference type="NCBI Taxonomy" id="230148"/>
    <lineage>
        <taxon>Eukaryota</taxon>
        <taxon>Metazoa</taxon>
        <taxon>Chordata</taxon>
        <taxon>Craniata</taxon>
        <taxon>Vertebrata</taxon>
        <taxon>Euteleostomi</taxon>
        <taxon>Actinopterygii</taxon>
        <taxon>Neopterygii</taxon>
        <taxon>Teleostei</taxon>
        <taxon>Neoteleostei</taxon>
        <taxon>Acanthomorphata</taxon>
        <taxon>Eupercaria</taxon>
        <taxon>Perciformes</taxon>
        <taxon>Cottioidei</taxon>
        <taxon>Cottales</taxon>
        <taxon>Liparidae</taxon>
        <taxon>Liparis</taxon>
    </lineage>
</organism>
<dbReference type="Proteomes" id="UP000314294">
    <property type="component" value="Unassembled WGS sequence"/>
</dbReference>
<comment type="caution">
    <text evidence="1">The sequence shown here is derived from an EMBL/GenBank/DDBJ whole genome shotgun (WGS) entry which is preliminary data.</text>
</comment>
<keyword evidence="2" id="KW-1185">Reference proteome</keyword>
<dbReference type="AlphaFoldDB" id="A0A4Z2JHL6"/>
<proteinExistence type="predicted"/>
<name>A0A4Z2JHL6_9TELE</name>
<accession>A0A4Z2JHL6</accession>
<sequence>MLKRPSTPALLLLDGQSAGLKTQNRQQVGCNNLGRTAPQGKLSFGAGRLIVSVKLVLISDLGGSQLCAPAYYSSSISSCCHPPLPL</sequence>
<dbReference type="EMBL" id="SRLO01000002">
    <property type="protein sequence ID" value="TNN89293.1"/>
    <property type="molecule type" value="Genomic_DNA"/>
</dbReference>